<dbReference type="SUPFAM" id="SSF53474">
    <property type="entry name" value="alpha/beta-Hydrolases"/>
    <property type="match status" value="1"/>
</dbReference>
<proteinExistence type="predicted"/>
<dbReference type="PANTHER" id="PTHR23509">
    <property type="entry name" value="PA-PL1 PHOSPHOLIPASE FAMILY"/>
    <property type="match status" value="1"/>
</dbReference>
<keyword evidence="6" id="KW-1185">Reference proteome</keyword>
<accession>A0A1K0HDQ9</accession>
<dbReference type="InterPro" id="IPR004177">
    <property type="entry name" value="DDHD_dom"/>
</dbReference>
<feature type="region of interest" description="Disordered" evidence="1">
    <location>
        <begin position="334"/>
        <end position="447"/>
    </location>
</feature>
<evidence type="ECO:0000313" key="4">
    <source>
        <dbReference type="EMBL" id="SYW83505.1"/>
    </source>
</evidence>
<dbReference type="InterPro" id="IPR055555">
    <property type="entry name" value="PA-PLA1_DUF7131"/>
</dbReference>
<feature type="compositionally biased region" description="Polar residues" evidence="1">
    <location>
        <begin position="975"/>
        <end position="984"/>
    </location>
</feature>
<dbReference type="Pfam" id="PF23465">
    <property type="entry name" value="DUF7131"/>
    <property type="match status" value="1"/>
</dbReference>
<dbReference type="SMART" id="SM01127">
    <property type="entry name" value="DDHD"/>
    <property type="match status" value="1"/>
</dbReference>
<feature type="compositionally biased region" description="Acidic residues" evidence="1">
    <location>
        <begin position="553"/>
        <end position="574"/>
    </location>
</feature>
<gene>
    <name evidence="4" type="ORF">UBRO2_05207</name>
    <name evidence="3" type="ORF">UBRO_07311</name>
</gene>
<reference evidence="5" key="2">
    <citation type="submission" date="2016-04" db="EMBL/GenBank/DDBJ databases">
        <authorList>
            <person name="Guldener U."/>
            <person name="Guldener U."/>
        </authorList>
    </citation>
    <scope>NUCLEOTIDE SEQUENCE [LARGE SCALE GENOMIC DNA]</scope>
    <source>
        <strain evidence="5">UB2112</strain>
    </source>
</reference>
<dbReference type="GO" id="GO:0046872">
    <property type="term" value="F:metal ion binding"/>
    <property type="evidence" value="ECO:0007669"/>
    <property type="project" value="InterPro"/>
</dbReference>
<dbReference type="GO" id="GO:0005737">
    <property type="term" value="C:cytoplasm"/>
    <property type="evidence" value="ECO:0007669"/>
    <property type="project" value="TreeGrafter"/>
</dbReference>
<feature type="compositionally biased region" description="Polar residues" evidence="1">
    <location>
        <begin position="411"/>
        <end position="428"/>
    </location>
</feature>
<feature type="compositionally biased region" description="Basic residues" evidence="1">
    <location>
        <begin position="44"/>
        <end position="53"/>
    </location>
</feature>
<feature type="compositionally biased region" description="Basic and acidic residues" evidence="1">
    <location>
        <begin position="396"/>
        <end position="407"/>
    </location>
</feature>
<evidence type="ECO:0000313" key="6">
    <source>
        <dbReference type="Proteomes" id="UP000658997"/>
    </source>
</evidence>
<dbReference type="GO" id="GO:0004620">
    <property type="term" value="F:phospholipase activity"/>
    <property type="evidence" value="ECO:0007669"/>
    <property type="project" value="TreeGrafter"/>
</dbReference>
<sequence>MGKKEDLANSTSDDEQGNNTAPADQSSKQRRAEFIRQASQPLVRRTRSNNRRKSSTDNKHSTQSSTTQEGQTSQSVSQSVHNINQVEGKDNVDADEEEQIDDQGPVLHSRWLRTIDSGKGWESFPVKDSRNLEAAWNKWTEQKGGNVELPTLPDIDGKLQAGEVPDSKDKWQPTDPDAESVPHKVAVGTDRLYDADISEFAMSPVFWKGPQLRITRASWFFESNKLTPCSTALAAELESHFQTLRPWLSSYTDELKSSVSLGAEAEAKLKCKLKTLKNSYVIFQGPRLARLYNQGFSNRLSKQFFTAWSGEHSGGQLLIRGYQTLVQLNQAKQGNFKAKTGSPRKPKRASFSSEKQVPLPKVPGGGTQELESRLAEALNDEDKDSAPVVVDDAETTDVRISDKRAPEEDPTASSKDLRSLSTSTSQPWLNVDRTHVGGTPSRMSAKATLRNPSVMAASGMTSTSAPANELLRSVASRLGVLGGSDASSTTTDKESDVESHTESGALTPSQQDDISESFKEVQRRIQDDVSRPETKEKVVATHSEGKQVGQVNEAEDATEAERDDPEAFDDEEEQSEARSESERPPELLLAVHGIGQRLAGDWKSFDFTLAINTFRALLQTRIDTAKVPSEIGGKGLHGLADNRRMQILPIHWQTGFHQMQEDDERWADEDSDAEDPDSMLYDNGVELEMDHIFGDDGIPIVRTLVKDVLMDIPMYLSQHKAHVLRSAMLQANRQYRLFVKRNPEFEAKQGRVHIVAHSLGTVISTDILSQQPNRVPPVKDLTREQILKDQERQLLFNTHSFFAVGAPVALFFVLHRAQLIARSGLVRSSRFVQDEPGVTLNREGKYGCLAVTNFYNIWNQYDPVATRASPCVDVQYAKLVKPVPLSKAIRSVLRADAEADNHDIAEDGGSQSFGSGKANDSDLGIAKRKAAAAKRSKGFFGSWSRKAGEAATRAAAARNKSKPEGGEADGEQTTDESVPRSSMDVSESEDVREAREEAESVRARIVAKAKEEEKRREERERQADEEKKKGISAKRKARAKARLRALNPMHRIDFTMPVEGYSLLSSINQYAELMTAHMNYWTKVDFADFLITQLMADNSRLERSLEYRDVEGWE</sequence>
<evidence type="ECO:0000256" key="1">
    <source>
        <dbReference type="SAM" id="MobiDB-lite"/>
    </source>
</evidence>
<dbReference type="EMBL" id="LT558133">
    <property type="protein sequence ID" value="SAM85342.1"/>
    <property type="molecule type" value="Genomic_DNA"/>
</dbReference>
<feature type="compositionally biased region" description="Polar residues" evidence="1">
    <location>
        <begin position="502"/>
        <end position="512"/>
    </location>
</feature>
<feature type="compositionally biased region" description="Basic and acidic residues" evidence="1">
    <location>
        <begin position="491"/>
        <end position="501"/>
    </location>
</feature>
<dbReference type="Proteomes" id="UP000179920">
    <property type="component" value="Chromosome XVII"/>
</dbReference>
<dbReference type="Pfam" id="PF02862">
    <property type="entry name" value="DDHD"/>
    <property type="match status" value="1"/>
</dbReference>
<feature type="compositionally biased region" description="Polar residues" evidence="1">
    <location>
        <begin position="17"/>
        <end position="26"/>
    </location>
</feature>
<name>A0A1K0HDQ9_9BASI</name>
<feature type="region of interest" description="Disordered" evidence="1">
    <location>
        <begin position="1"/>
        <end position="105"/>
    </location>
</feature>
<dbReference type="EMBL" id="ULHB01000149">
    <property type="protein sequence ID" value="SYW83505.1"/>
    <property type="molecule type" value="Genomic_DNA"/>
</dbReference>
<dbReference type="AlphaFoldDB" id="A0A1K0HDQ9"/>
<dbReference type="Pfam" id="PF23463">
    <property type="entry name" value="WWE_2"/>
    <property type="match status" value="1"/>
</dbReference>
<feature type="domain" description="DDHD" evidence="2">
    <location>
        <begin position="794"/>
        <end position="1096"/>
    </location>
</feature>
<evidence type="ECO:0000313" key="5">
    <source>
        <dbReference type="Proteomes" id="UP000179920"/>
    </source>
</evidence>
<feature type="region of interest" description="Disordered" evidence="1">
    <location>
        <begin position="161"/>
        <end position="181"/>
    </location>
</feature>
<organism evidence="3 5">
    <name type="scientific">Ustilago bromivora</name>
    <dbReference type="NCBI Taxonomy" id="307758"/>
    <lineage>
        <taxon>Eukaryota</taxon>
        <taxon>Fungi</taxon>
        <taxon>Dikarya</taxon>
        <taxon>Basidiomycota</taxon>
        <taxon>Ustilaginomycotina</taxon>
        <taxon>Ustilaginomycetes</taxon>
        <taxon>Ustilaginales</taxon>
        <taxon>Ustilaginaceae</taxon>
        <taxon>Ustilago</taxon>
    </lineage>
</organism>
<dbReference type="PROSITE" id="PS51043">
    <property type="entry name" value="DDHD"/>
    <property type="match status" value="1"/>
</dbReference>
<reference evidence="4" key="3">
    <citation type="submission" date="2018-08" db="EMBL/GenBank/DDBJ databases">
        <authorList>
            <person name="Guldener U."/>
        </authorList>
    </citation>
    <scope>NUCLEOTIDE SEQUENCE</scope>
    <source>
        <strain evidence="4">UB2</strain>
    </source>
</reference>
<evidence type="ECO:0000259" key="2">
    <source>
        <dbReference type="PROSITE" id="PS51043"/>
    </source>
</evidence>
<feature type="compositionally biased region" description="Basic and acidic residues" evidence="1">
    <location>
        <begin position="989"/>
        <end position="1029"/>
    </location>
</feature>
<dbReference type="InterPro" id="IPR029058">
    <property type="entry name" value="AB_hydrolase_fold"/>
</dbReference>
<protein>
    <recommendedName>
        <fullName evidence="2">DDHD domain-containing protein</fullName>
    </recommendedName>
</protein>
<dbReference type="InterPro" id="IPR058055">
    <property type="entry name" value="PA-PLA1"/>
</dbReference>
<dbReference type="Proteomes" id="UP000658997">
    <property type="component" value="Unassembled WGS sequence"/>
</dbReference>
<dbReference type="PANTHER" id="PTHR23509:SF6">
    <property type="entry name" value="PHOSPHOLIPASE C1020.13C-RELATED"/>
    <property type="match status" value="1"/>
</dbReference>
<feature type="region of interest" description="Disordered" evidence="1">
    <location>
        <begin position="481"/>
        <end position="584"/>
    </location>
</feature>
<feature type="region of interest" description="Disordered" evidence="1">
    <location>
        <begin position="951"/>
        <end position="1036"/>
    </location>
</feature>
<feature type="compositionally biased region" description="Basic and acidic residues" evidence="1">
    <location>
        <begin position="575"/>
        <end position="584"/>
    </location>
</feature>
<dbReference type="OrthoDB" id="69269at2759"/>
<evidence type="ECO:0000313" key="3">
    <source>
        <dbReference type="EMBL" id="SAM85342.1"/>
    </source>
</evidence>
<feature type="compositionally biased region" description="Basic and acidic residues" evidence="1">
    <location>
        <begin position="516"/>
        <end position="545"/>
    </location>
</feature>
<reference evidence="3" key="1">
    <citation type="submission" date="2016-04" db="EMBL/GenBank/DDBJ databases">
        <authorList>
            <person name="Evans L.H."/>
            <person name="Alamgir A."/>
            <person name="Owens N."/>
            <person name="Weber N.D."/>
            <person name="Virtaneva K."/>
            <person name="Barbian K."/>
            <person name="Babar A."/>
            <person name="Rosenke K."/>
        </authorList>
    </citation>
    <scope>NUCLEOTIDE SEQUENCE</scope>
    <source>
        <strain evidence="3">UB2112</strain>
    </source>
</reference>
<feature type="compositionally biased region" description="Low complexity" evidence="1">
    <location>
        <begin position="61"/>
        <end position="79"/>
    </location>
</feature>
<dbReference type="InterPro" id="IPR057826">
    <property type="entry name" value="WWE_C20G8.02"/>
</dbReference>